<name>A0ABT2K383_9ACTN</name>
<keyword evidence="2" id="KW-0472">Membrane</keyword>
<reference evidence="4 5" key="1">
    <citation type="submission" date="2021-10" db="EMBL/GenBank/DDBJ databases">
        <title>Streptomyces gossypii sp. nov., isolated from soil collected from cotton field.</title>
        <authorList>
            <person name="Ge X."/>
            <person name="Chen X."/>
            <person name="Liu W."/>
        </authorList>
    </citation>
    <scope>NUCLEOTIDE SEQUENCE [LARGE SCALE GENOMIC DNA]</scope>
    <source>
        <strain evidence="4 5">N2-109</strain>
    </source>
</reference>
<feature type="transmembrane region" description="Helical" evidence="2">
    <location>
        <begin position="143"/>
        <end position="160"/>
    </location>
</feature>
<dbReference type="NCBIfam" id="NF047619">
    <property type="entry name" value="NADase_discoid"/>
    <property type="match status" value="1"/>
</dbReference>
<comment type="caution">
    <text evidence="4">The sequence shown here is derived from an EMBL/GenBank/DDBJ whole genome shotgun (WGS) entry which is preliminary data.</text>
</comment>
<gene>
    <name evidence="4" type="ORF">LHJ74_29185</name>
</gene>
<dbReference type="SUPFAM" id="SSF49785">
    <property type="entry name" value="Galactose-binding domain-like"/>
    <property type="match status" value="1"/>
</dbReference>
<accession>A0ABT2K383</accession>
<evidence type="ECO:0000259" key="3">
    <source>
        <dbReference type="Pfam" id="PF25302"/>
    </source>
</evidence>
<organism evidence="4 5">
    <name type="scientific">Streptomyces gossypii</name>
    <dbReference type="NCBI Taxonomy" id="2883101"/>
    <lineage>
        <taxon>Bacteria</taxon>
        <taxon>Bacillati</taxon>
        <taxon>Actinomycetota</taxon>
        <taxon>Actinomycetes</taxon>
        <taxon>Kitasatosporales</taxon>
        <taxon>Streptomycetaceae</taxon>
        <taxon>Streptomyces</taxon>
    </lineage>
</organism>
<feature type="domain" description="NAD glycohydrolase translocation F5/8 type C" evidence="3">
    <location>
        <begin position="198"/>
        <end position="317"/>
    </location>
</feature>
<feature type="compositionally biased region" description="Pro residues" evidence="1">
    <location>
        <begin position="1"/>
        <end position="34"/>
    </location>
</feature>
<dbReference type="RefSeq" id="WP_260221241.1">
    <property type="nucleotide sequence ID" value="NZ_JAJAGO010000017.1"/>
</dbReference>
<keyword evidence="2" id="KW-0812">Transmembrane</keyword>
<keyword evidence="2" id="KW-1133">Transmembrane helix</keyword>
<dbReference type="Proteomes" id="UP001156389">
    <property type="component" value="Unassembled WGS sequence"/>
</dbReference>
<proteinExistence type="predicted"/>
<sequence length="321" mass="35208">MPPPRSPSAPPPPAAPPPPHGPPPAATAPLPPEQRPAAPRRPGDAPDEHGPGPDHRPDGTDTPPAAPHRAVVSPHVGRPPCSRCGTDNTHDRRLCRSCGTLLDTPLPSPVPTRLPWWRRLFGRSDRPLAAGSRPRHRIWRRPHLALPLLLLILVAAVWFGRDRLPEALDFAKDTTSKPEALRPQEVRASSQAPRHGPGKAFDGFNNRYWAPSEAGPGDGEYLEADFAKPVRLRKVLITPGRSVNQDEFLTQTRPSRITVTLVNGDGESRTRTLRLKDQSGQQTFNVPGSDVVRVRLTTEAAFGVRPDRRLAVAEVEFFGRR</sequence>
<protein>
    <submittedName>
        <fullName evidence="4">Discoidin domain-containing protein</fullName>
    </submittedName>
</protein>
<evidence type="ECO:0000313" key="5">
    <source>
        <dbReference type="Proteomes" id="UP001156389"/>
    </source>
</evidence>
<dbReference type="InterPro" id="IPR057561">
    <property type="entry name" value="NADase_transloc"/>
</dbReference>
<evidence type="ECO:0000256" key="1">
    <source>
        <dbReference type="SAM" id="MobiDB-lite"/>
    </source>
</evidence>
<evidence type="ECO:0000313" key="4">
    <source>
        <dbReference type="EMBL" id="MCT2593934.1"/>
    </source>
</evidence>
<dbReference type="Gene3D" id="2.60.120.260">
    <property type="entry name" value="Galactose-binding domain-like"/>
    <property type="match status" value="1"/>
</dbReference>
<evidence type="ECO:0000256" key="2">
    <source>
        <dbReference type="SAM" id="Phobius"/>
    </source>
</evidence>
<feature type="region of interest" description="Disordered" evidence="1">
    <location>
        <begin position="174"/>
        <end position="203"/>
    </location>
</feature>
<feature type="compositionally biased region" description="Basic and acidic residues" evidence="1">
    <location>
        <begin position="174"/>
        <end position="185"/>
    </location>
</feature>
<feature type="region of interest" description="Disordered" evidence="1">
    <location>
        <begin position="1"/>
        <end position="92"/>
    </location>
</feature>
<dbReference type="InterPro" id="IPR008979">
    <property type="entry name" value="Galactose-bd-like_sf"/>
</dbReference>
<feature type="compositionally biased region" description="Basic and acidic residues" evidence="1">
    <location>
        <begin position="41"/>
        <end position="59"/>
    </location>
</feature>
<dbReference type="EMBL" id="JAJAGO010000017">
    <property type="protein sequence ID" value="MCT2593934.1"/>
    <property type="molecule type" value="Genomic_DNA"/>
</dbReference>
<keyword evidence="5" id="KW-1185">Reference proteome</keyword>
<dbReference type="Pfam" id="PF25302">
    <property type="entry name" value="NADase_transloc"/>
    <property type="match status" value="1"/>
</dbReference>